<evidence type="ECO:0000256" key="1">
    <source>
        <dbReference type="ARBA" id="ARBA00001962"/>
    </source>
</evidence>
<dbReference type="SUPFAM" id="SSF50022">
    <property type="entry name" value="ISP domain"/>
    <property type="match status" value="1"/>
</dbReference>
<reference evidence="8 9" key="1">
    <citation type="submission" date="2018-08" db="EMBL/GenBank/DDBJ databases">
        <title>Recombination of ecologically and evolutionarily significant loci maintains genetic cohesion in the Pseudomonas syringae species complex.</title>
        <authorList>
            <person name="Dillon M."/>
            <person name="Thakur S."/>
            <person name="Almeida R.N.D."/>
            <person name="Weir B.S."/>
            <person name="Guttman D.S."/>
        </authorList>
    </citation>
    <scope>NUCLEOTIDE SEQUENCE [LARGE SCALE GENOMIC DNA]</scope>
    <source>
        <strain evidence="8 9">ICMP 8670</strain>
    </source>
</reference>
<keyword evidence="6" id="KW-0411">Iron-sulfur</keyword>
<dbReference type="GO" id="GO:0005506">
    <property type="term" value="F:iron ion binding"/>
    <property type="evidence" value="ECO:0007669"/>
    <property type="project" value="InterPro"/>
</dbReference>
<evidence type="ECO:0000256" key="6">
    <source>
        <dbReference type="ARBA" id="ARBA00023014"/>
    </source>
</evidence>
<accession>A0A3M4SM88</accession>
<evidence type="ECO:0000256" key="3">
    <source>
        <dbReference type="ARBA" id="ARBA00022723"/>
    </source>
</evidence>
<dbReference type="Gene3D" id="3.90.380.10">
    <property type="entry name" value="Naphthalene 1,2-dioxygenase Alpha Subunit, Chain A, domain 1"/>
    <property type="match status" value="1"/>
</dbReference>
<dbReference type="CDD" id="cd08884">
    <property type="entry name" value="RHO_alpha_C_GbcA-like"/>
    <property type="match status" value="1"/>
</dbReference>
<evidence type="ECO:0000259" key="7">
    <source>
        <dbReference type="PROSITE" id="PS51296"/>
    </source>
</evidence>
<organism evidence="8 9">
    <name type="scientific">Pseudomonas syringae pv. primulae</name>
    <dbReference type="NCBI Taxonomy" id="251707"/>
    <lineage>
        <taxon>Bacteria</taxon>
        <taxon>Pseudomonadati</taxon>
        <taxon>Pseudomonadota</taxon>
        <taxon>Gammaproteobacteria</taxon>
        <taxon>Pseudomonadales</taxon>
        <taxon>Pseudomonadaceae</taxon>
        <taxon>Pseudomonas</taxon>
    </lineage>
</organism>
<keyword evidence="2" id="KW-0001">2Fe-2S</keyword>
<dbReference type="SUPFAM" id="SSF55961">
    <property type="entry name" value="Bet v1-like"/>
    <property type="match status" value="1"/>
</dbReference>
<dbReference type="PRINTS" id="PR00090">
    <property type="entry name" value="RNGDIOXGNASE"/>
</dbReference>
<evidence type="ECO:0000256" key="2">
    <source>
        <dbReference type="ARBA" id="ARBA00022714"/>
    </source>
</evidence>
<dbReference type="InterPro" id="IPR017941">
    <property type="entry name" value="Rieske_2Fe-2S"/>
</dbReference>
<dbReference type="Pfam" id="PF00355">
    <property type="entry name" value="Rieske"/>
    <property type="match status" value="1"/>
</dbReference>
<keyword evidence="4" id="KW-0560">Oxidoreductase</keyword>
<name>A0A3M4SM88_9PSED</name>
<dbReference type="PANTHER" id="PTHR43756">
    <property type="entry name" value="CHOLINE MONOOXYGENASE, CHLOROPLASTIC"/>
    <property type="match status" value="1"/>
</dbReference>
<dbReference type="InterPro" id="IPR036922">
    <property type="entry name" value="Rieske_2Fe-2S_sf"/>
</dbReference>
<comment type="cofactor">
    <cofactor evidence="1">
        <name>Fe cation</name>
        <dbReference type="ChEBI" id="CHEBI:24875"/>
    </cofactor>
</comment>
<evidence type="ECO:0000313" key="8">
    <source>
        <dbReference type="EMBL" id="RMR15856.1"/>
    </source>
</evidence>
<dbReference type="CDD" id="cd03469">
    <property type="entry name" value="Rieske_RO_Alpha_N"/>
    <property type="match status" value="1"/>
</dbReference>
<dbReference type="PANTHER" id="PTHR43756:SF5">
    <property type="entry name" value="CHOLINE MONOOXYGENASE, CHLOROPLASTIC"/>
    <property type="match status" value="1"/>
</dbReference>
<comment type="caution">
    <text evidence="8">The sequence shown here is derived from an EMBL/GenBank/DDBJ whole genome shotgun (WGS) entry which is preliminary data.</text>
</comment>
<evidence type="ECO:0000256" key="5">
    <source>
        <dbReference type="ARBA" id="ARBA00023004"/>
    </source>
</evidence>
<dbReference type="InterPro" id="IPR015879">
    <property type="entry name" value="Ring_hydroxy_dOase_asu_C_dom"/>
</dbReference>
<dbReference type="GO" id="GO:0016491">
    <property type="term" value="F:oxidoreductase activity"/>
    <property type="evidence" value="ECO:0007669"/>
    <property type="project" value="UniProtKB-KW"/>
</dbReference>
<protein>
    <submittedName>
        <fullName evidence="8">Rieske protein</fullName>
    </submittedName>
</protein>
<sequence>MKQNVIDHAYSLLSRRPQDWGLEQPFYVDQDFFELEMQVFFRRQWLFAAMSCEIPKHGDWLRVDVGRDSVIVIRDKDGEVNAFHNTCRHRGSRICLEERGSTKRLVCPYHQWSYDLQGQLVGTRLMGDDFDRTDFQLSPVAVGVVGGYIFINFADEPSDFEPFHRDVEPYLLPHGLDDAKVAYTQTLVEKANWKLVIENNRECYHCAGSHPELMHIITEFDDPNDPRIKPEYKALVERKATDWDRLGIPHAHTQGSERYRAVRLPFTDGRVSMTVDGKPGCSRLLGNLTHSDLGSVRLMSLPNSWNHIQADHAVTFRVLPIGPEETLVTTHWLVHKDAQEGVDYHVDRLKEVWAATNDQDRLLAENNQLGIRGSAYRPGPYSELIEGGTRDFIRWYADQLLAALTPLTHTHLIHRETAA</sequence>
<dbReference type="Pfam" id="PF00848">
    <property type="entry name" value="Ring_hydroxyl_A"/>
    <property type="match status" value="1"/>
</dbReference>
<dbReference type="AlphaFoldDB" id="A0A3M4SM88"/>
<dbReference type="RefSeq" id="WP_122278686.1">
    <property type="nucleotide sequence ID" value="NZ_RBPY01000203.1"/>
</dbReference>
<proteinExistence type="predicted"/>
<dbReference type="GO" id="GO:0051537">
    <property type="term" value="F:2 iron, 2 sulfur cluster binding"/>
    <property type="evidence" value="ECO:0007669"/>
    <property type="project" value="UniProtKB-KW"/>
</dbReference>
<gene>
    <name evidence="8" type="ORF">ALP92_02307</name>
</gene>
<feature type="domain" description="Rieske" evidence="7">
    <location>
        <begin position="45"/>
        <end position="151"/>
    </location>
</feature>
<dbReference type="PROSITE" id="PS51296">
    <property type="entry name" value="RIESKE"/>
    <property type="match status" value="1"/>
</dbReference>
<dbReference type="Proteomes" id="UP000276615">
    <property type="component" value="Unassembled WGS sequence"/>
</dbReference>
<keyword evidence="5" id="KW-0408">Iron</keyword>
<evidence type="ECO:0000313" key="9">
    <source>
        <dbReference type="Proteomes" id="UP000276615"/>
    </source>
</evidence>
<keyword evidence="3" id="KW-0479">Metal-binding</keyword>
<evidence type="ECO:0000256" key="4">
    <source>
        <dbReference type="ARBA" id="ARBA00023002"/>
    </source>
</evidence>
<dbReference type="Gene3D" id="2.102.10.10">
    <property type="entry name" value="Rieske [2Fe-2S] iron-sulphur domain"/>
    <property type="match status" value="1"/>
</dbReference>
<dbReference type="EMBL" id="RBRQ01000007">
    <property type="protein sequence ID" value="RMR15856.1"/>
    <property type="molecule type" value="Genomic_DNA"/>
</dbReference>
<dbReference type="InterPro" id="IPR001663">
    <property type="entry name" value="Rng_hydr_dOase-A"/>
</dbReference>